<dbReference type="PANTHER" id="PTHR22930:SF85">
    <property type="entry name" value="GH03217P-RELATED"/>
    <property type="match status" value="1"/>
</dbReference>
<dbReference type="GO" id="GO:0005634">
    <property type="term" value="C:nucleus"/>
    <property type="evidence" value="ECO:0007669"/>
    <property type="project" value="UniProtKB-SubCell"/>
</dbReference>
<gene>
    <name evidence="10" type="ORF">F444_18914</name>
</gene>
<evidence type="ECO:0000313" key="10">
    <source>
        <dbReference type="EMBL" id="ETO63344.1"/>
    </source>
</evidence>
<dbReference type="InterPro" id="IPR045249">
    <property type="entry name" value="HARBI1-like"/>
</dbReference>
<comment type="cofactor">
    <cofactor evidence="1">
        <name>a divalent metal cation</name>
        <dbReference type="ChEBI" id="CHEBI:60240"/>
    </cofactor>
</comment>
<keyword evidence="7" id="KW-0539">Nucleus</keyword>
<comment type="caution">
    <text evidence="10">The sequence shown here is derived from an EMBL/GenBank/DDBJ whole genome shotgun (WGS) entry which is preliminary data.</text>
</comment>
<keyword evidence="8" id="KW-0732">Signal</keyword>
<feature type="signal peptide" evidence="8">
    <location>
        <begin position="1"/>
        <end position="19"/>
    </location>
</feature>
<dbReference type="Proteomes" id="UP000028582">
    <property type="component" value="Unassembled WGS sequence"/>
</dbReference>
<dbReference type="Pfam" id="PF13359">
    <property type="entry name" value="DDE_Tnp_4"/>
    <property type="match status" value="1"/>
</dbReference>
<evidence type="ECO:0000256" key="3">
    <source>
        <dbReference type="ARBA" id="ARBA00006958"/>
    </source>
</evidence>
<evidence type="ECO:0000256" key="4">
    <source>
        <dbReference type="ARBA" id="ARBA00022722"/>
    </source>
</evidence>
<organism evidence="10 11">
    <name type="scientific">Phytophthora nicotianae P1976</name>
    <dbReference type="NCBI Taxonomy" id="1317066"/>
    <lineage>
        <taxon>Eukaryota</taxon>
        <taxon>Sar</taxon>
        <taxon>Stramenopiles</taxon>
        <taxon>Oomycota</taxon>
        <taxon>Peronosporomycetes</taxon>
        <taxon>Peronosporales</taxon>
        <taxon>Peronosporaceae</taxon>
        <taxon>Phytophthora</taxon>
    </lineage>
</organism>
<keyword evidence="5" id="KW-0479">Metal-binding</keyword>
<feature type="domain" description="DDE Tnp4" evidence="9">
    <location>
        <begin position="193"/>
        <end position="352"/>
    </location>
</feature>
<dbReference type="GO" id="GO:0016787">
    <property type="term" value="F:hydrolase activity"/>
    <property type="evidence" value="ECO:0007669"/>
    <property type="project" value="UniProtKB-KW"/>
</dbReference>
<dbReference type="GO" id="GO:0004518">
    <property type="term" value="F:nuclease activity"/>
    <property type="evidence" value="ECO:0007669"/>
    <property type="project" value="UniProtKB-KW"/>
</dbReference>
<dbReference type="PANTHER" id="PTHR22930">
    <property type="match status" value="1"/>
</dbReference>
<comment type="similarity">
    <text evidence="3">Belongs to the HARBI1 family.</text>
</comment>
<sequence>MPTRSRRYWILAALRRVWANKLTLIADDGDSSEEEEEQELMMLYFMLNSKRYLSRRERFERPECRVEYYLTGMSNENFRLNFRMNRQYFTAVCQLITNHDVFCSVPGKQPRMRVEIHLMALLKMLGSLDGYGLSADFLSVGSHTPESLLTRRAMEALLSYKNAVICWPDAVERREISARIENVSGFPCCVGLIDGTLFPLRTRPQKHGEDYYSRKASYAINGLVVSDDKCRIRYENVGWPGSSHDNRVWRNCKLARNREQYFNMNEYLLGDSAYQPSNVMVSSYKTIRGGQLSTKEEGFNSQLAKIRIRVEHCIGMLKGRFPLLKALRCRLRNKKEKQDTIQLIQSAMILHNMAIGDPMPDDWVVRESDDDEWADELPRSSRNSDQRRAYLRDYIFDLKN</sequence>
<evidence type="ECO:0000256" key="8">
    <source>
        <dbReference type="SAM" id="SignalP"/>
    </source>
</evidence>
<comment type="subcellular location">
    <subcellularLocation>
        <location evidence="2">Nucleus</location>
    </subcellularLocation>
</comment>
<proteinExistence type="inferred from homology"/>
<dbReference type="InterPro" id="IPR027806">
    <property type="entry name" value="HARBI1_dom"/>
</dbReference>
<feature type="chain" id="PRO_5001752936" description="DDE Tnp4 domain-containing protein" evidence="8">
    <location>
        <begin position="20"/>
        <end position="400"/>
    </location>
</feature>
<protein>
    <recommendedName>
        <fullName evidence="9">DDE Tnp4 domain-containing protein</fullName>
    </recommendedName>
</protein>
<evidence type="ECO:0000256" key="5">
    <source>
        <dbReference type="ARBA" id="ARBA00022723"/>
    </source>
</evidence>
<evidence type="ECO:0000259" key="9">
    <source>
        <dbReference type="Pfam" id="PF13359"/>
    </source>
</evidence>
<keyword evidence="4" id="KW-0540">Nuclease</keyword>
<evidence type="ECO:0000256" key="1">
    <source>
        <dbReference type="ARBA" id="ARBA00001968"/>
    </source>
</evidence>
<evidence type="ECO:0000256" key="7">
    <source>
        <dbReference type="ARBA" id="ARBA00023242"/>
    </source>
</evidence>
<keyword evidence="6" id="KW-0378">Hydrolase</keyword>
<evidence type="ECO:0000313" key="11">
    <source>
        <dbReference type="Proteomes" id="UP000028582"/>
    </source>
</evidence>
<dbReference type="OrthoDB" id="113310at2759"/>
<name>A0A080Z9N3_PHYNI</name>
<evidence type="ECO:0000256" key="2">
    <source>
        <dbReference type="ARBA" id="ARBA00004123"/>
    </source>
</evidence>
<dbReference type="EMBL" id="ANJA01003500">
    <property type="protein sequence ID" value="ETO63344.1"/>
    <property type="molecule type" value="Genomic_DNA"/>
</dbReference>
<accession>A0A080Z9N3</accession>
<reference evidence="10 11" key="1">
    <citation type="submission" date="2013-11" db="EMBL/GenBank/DDBJ databases">
        <title>The Genome Sequence of Phytophthora parasitica P1976.</title>
        <authorList>
            <consortium name="The Broad Institute Genomics Platform"/>
            <person name="Russ C."/>
            <person name="Tyler B."/>
            <person name="Panabieres F."/>
            <person name="Shan W."/>
            <person name="Tripathy S."/>
            <person name="Grunwald N."/>
            <person name="Machado M."/>
            <person name="Johnson C.S."/>
            <person name="Walker B."/>
            <person name="Young S."/>
            <person name="Zeng Q."/>
            <person name="Gargeya S."/>
            <person name="Fitzgerald M."/>
            <person name="Haas B."/>
            <person name="Abouelleil A."/>
            <person name="Allen A.W."/>
            <person name="Alvarado L."/>
            <person name="Arachchi H.M."/>
            <person name="Berlin A.M."/>
            <person name="Chapman S.B."/>
            <person name="Gainer-Dewar J."/>
            <person name="Goldberg J."/>
            <person name="Griggs A."/>
            <person name="Gujja S."/>
            <person name="Hansen M."/>
            <person name="Howarth C."/>
            <person name="Imamovic A."/>
            <person name="Ireland A."/>
            <person name="Larimer J."/>
            <person name="McCowan C."/>
            <person name="Murphy C."/>
            <person name="Pearson M."/>
            <person name="Poon T.W."/>
            <person name="Priest M."/>
            <person name="Roberts A."/>
            <person name="Saif S."/>
            <person name="Shea T."/>
            <person name="Sisk P."/>
            <person name="Sykes S."/>
            <person name="Wortman J."/>
            <person name="Nusbaum C."/>
            <person name="Birren B."/>
        </authorList>
    </citation>
    <scope>NUCLEOTIDE SEQUENCE [LARGE SCALE GENOMIC DNA]</scope>
    <source>
        <strain evidence="10 11">P1976</strain>
    </source>
</reference>
<evidence type="ECO:0000256" key="6">
    <source>
        <dbReference type="ARBA" id="ARBA00022801"/>
    </source>
</evidence>
<dbReference type="GO" id="GO:0046872">
    <property type="term" value="F:metal ion binding"/>
    <property type="evidence" value="ECO:0007669"/>
    <property type="project" value="UniProtKB-KW"/>
</dbReference>
<dbReference type="AlphaFoldDB" id="A0A080Z9N3"/>